<dbReference type="CDD" id="cd22973">
    <property type="entry name" value="DD_CATIP"/>
    <property type="match status" value="1"/>
</dbReference>
<accession>A0A9P0KX65</accession>
<dbReference type="OrthoDB" id="6334211at2759"/>
<dbReference type="PANTHER" id="PTHR15505:SF4">
    <property type="entry name" value="RIIA DOMAIN-CONTAINING PROTEIN 1"/>
    <property type="match status" value="1"/>
</dbReference>
<protein>
    <recommendedName>
        <fullName evidence="1">Ciliogenesis-associated TTC17-interacting protein N-terminal domain-containing protein</fullName>
    </recommendedName>
</protein>
<dbReference type="PANTHER" id="PTHR15505">
    <property type="entry name" value="RIIA DOMAIN-CONTAINING PROTEIN 1"/>
    <property type="match status" value="1"/>
</dbReference>
<dbReference type="InterPro" id="IPR048777">
    <property type="entry name" value="CATIP_N"/>
</dbReference>
<evidence type="ECO:0000313" key="2">
    <source>
        <dbReference type="EMBL" id="CAH1982200.1"/>
    </source>
</evidence>
<dbReference type="SUPFAM" id="SSF47391">
    <property type="entry name" value="Dimerization-anchoring domain of cAMP-dependent PK regulatory subunit"/>
    <property type="match status" value="1"/>
</dbReference>
<dbReference type="Proteomes" id="UP001152888">
    <property type="component" value="Unassembled WGS sequence"/>
</dbReference>
<evidence type="ECO:0000313" key="3">
    <source>
        <dbReference type="Proteomes" id="UP001152888"/>
    </source>
</evidence>
<dbReference type="EMBL" id="CAKOFQ010006917">
    <property type="protein sequence ID" value="CAH1982200.1"/>
    <property type="molecule type" value="Genomic_DNA"/>
</dbReference>
<gene>
    <name evidence="2" type="ORF">ACAOBT_LOCUS14880</name>
</gene>
<sequence>MAESLPESLEDTIISYLKGQEICPESDYDEAKYKENAEALVGEKVKLILEELLLKVNKRVVCKDRYQNLKTWHNQYPLFDLEDFFPDFCVDEDTMRALSFRESLLVSFLDNSDETGASVVRIEGDSREVVPCAVGSLCLNIQMVDANQPEDRPTPISSEMMDQQIMNTVKAARQAMNSANNVGELDNVLKEKLVQYEDLLREEVRANSKKFIVHLSSQFDIDGQNSGSRVTAWCDRNFHTLEEKRTEYIREVGKECITEKTLYVALQRQKYYICHTSNQEGIEERKYYKLTKTYNMICEGANFLLMRYLAIKRYTGTFELSTIYINGDMCRNIYECTGPVMSIVNDKEVEICRIYRCIMEESGIVHQCVTVMTTHGRIISQEWEGCPYILNLNPLLFMEDGKPKPYERLILEKTWSNDMELLSKYLDYKTRTEMKMKTYISDNPEVKDILADYVSNIIMLKPDNVIAFTMNYFQNLLPINIGKMGYFEKPNEEHVLEG</sequence>
<evidence type="ECO:0000259" key="1">
    <source>
        <dbReference type="Pfam" id="PF21772"/>
    </source>
</evidence>
<dbReference type="InterPro" id="IPR047501">
    <property type="entry name" value="DD_CATIP"/>
</dbReference>
<name>A0A9P0KX65_ACAOB</name>
<organism evidence="2 3">
    <name type="scientific">Acanthoscelides obtectus</name>
    <name type="common">Bean weevil</name>
    <name type="synonym">Bruchus obtectus</name>
    <dbReference type="NCBI Taxonomy" id="200917"/>
    <lineage>
        <taxon>Eukaryota</taxon>
        <taxon>Metazoa</taxon>
        <taxon>Ecdysozoa</taxon>
        <taxon>Arthropoda</taxon>
        <taxon>Hexapoda</taxon>
        <taxon>Insecta</taxon>
        <taxon>Pterygota</taxon>
        <taxon>Neoptera</taxon>
        <taxon>Endopterygota</taxon>
        <taxon>Coleoptera</taxon>
        <taxon>Polyphaga</taxon>
        <taxon>Cucujiformia</taxon>
        <taxon>Chrysomeloidea</taxon>
        <taxon>Chrysomelidae</taxon>
        <taxon>Bruchinae</taxon>
        <taxon>Bruchini</taxon>
        <taxon>Acanthoscelides</taxon>
    </lineage>
</organism>
<proteinExistence type="predicted"/>
<dbReference type="AlphaFoldDB" id="A0A9P0KX65"/>
<dbReference type="Pfam" id="PF21772">
    <property type="entry name" value="CATIP_N"/>
    <property type="match status" value="1"/>
</dbReference>
<keyword evidence="3" id="KW-1185">Reference proteome</keyword>
<comment type="caution">
    <text evidence="2">The sequence shown here is derived from an EMBL/GenBank/DDBJ whole genome shotgun (WGS) entry which is preliminary data.</text>
</comment>
<reference evidence="2" key="1">
    <citation type="submission" date="2022-03" db="EMBL/GenBank/DDBJ databases">
        <authorList>
            <person name="Sayadi A."/>
        </authorList>
    </citation>
    <scope>NUCLEOTIDE SEQUENCE</scope>
</reference>
<feature type="domain" description="Ciliogenesis-associated TTC17-interacting protein N-terminal" evidence="1">
    <location>
        <begin position="207"/>
        <end position="386"/>
    </location>
</feature>